<proteinExistence type="predicted"/>
<dbReference type="AntiFam" id="ANF00020">
    <property type="entry name" value="tRNA translation"/>
</dbReference>
<evidence type="ECO:0000313" key="3">
    <source>
        <dbReference type="Proteomes" id="UP000245995"/>
    </source>
</evidence>
<organism evidence="2 3">
    <name type="scientific">Citrobacter amalonaticus</name>
    <dbReference type="NCBI Taxonomy" id="35703"/>
    <lineage>
        <taxon>Bacteria</taxon>
        <taxon>Pseudomonadati</taxon>
        <taxon>Pseudomonadota</taxon>
        <taxon>Gammaproteobacteria</taxon>
        <taxon>Enterobacterales</taxon>
        <taxon>Enterobacteriaceae</taxon>
        <taxon>Citrobacter</taxon>
    </lineage>
</organism>
<gene>
    <name evidence="2" type="ORF">CITRO92_3810</name>
</gene>
<dbReference type="EMBL" id="LT556085">
    <property type="protein sequence ID" value="SBA08885.1"/>
    <property type="molecule type" value="Genomic_DNA"/>
</dbReference>
<sequence>MLGAVRIEISPHGQNTGQHQLIWQRDNREVMVVGEGLLGALRLALRVVACGNAFSLRSNRTLIEASHPSPHGQNIGKHQLIWQRDNREVMVVGEGFEPSKSMTADLQSAPFGRSGTPPGVNILSELTA</sequence>
<protein>
    <submittedName>
        <fullName evidence="2">Uncharacterized protein</fullName>
    </submittedName>
</protein>
<evidence type="ECO:0000313" key="2">
    <source>
        <dbReference type="EMBL" id="SBA08885.1"/>
    </source>
</evidence>
<dbReference type="Proteomes" id="UP000245995">
    <property type="component" value="Chromosome CITRO92"/>
</dbReference>
<evidence type="ECO:0000256" key="1">
    <source>
        <dbReference type="SAM" id="MobiDB-lite"/>
    </source>
</evidence>
<name>A0AAX2BMR6_CITAM</name>
<accession>A0AAX2BMR6</accession>
<feature type="region of interest" description="Disordered" evidence="1">
    <location>
        <begin position="101"/>
        <end position="120"/>
    </location>
</feature>
<reference evidence="2 3" key="1">
    <citation type="submission" date="2016-04" db="EMBL/GenBank/DDBJ databases">
        <authorList>
            <person name="Regsiter A."/>
            <person name="William W."/>
        </authorList>
    </citation>
    <scope>NUCLEOTIDE SEQUENCE [LARGE SCALE GENOMIC DNA]</scope>
    <source>
        <strain evidence="2 3">92</strain>
    </source>
</reference>
<dbReference type="AlphaFoldDB" id="A0AAX2BMR6"/>